<feature type="non-terminal residue" evidence="2">
    <location>
        <position position="56"/>
    </location>
</feature>
<organism evidence="2 3">
    <name type="scientific">Cirrhinus mrigala</name>
    <name type="common">Mrigala</name>
    <dbReference type="NCBI Taxonomy" id="683832"/>
    <lineage>
        <taxon>Eukaryota</taxon>
        <taxon>Metazoa</taxon>
        <taxon>Chordata</taxon>
        <taxon>Craniata</taxon>
        <taxon>Vertebrata</taxon>
        <taxon>Euteleostomi</taxon>
        <taxon>Actinopterygii</taxon>
        <taxon>Neopterygii</taxon>
        <taxon>Teleostei</taxon>
        <taxon>Ostariophysi</taxon>
        <taxon>Cypriniformes</taxon>
        <taxon>Cyprinidae</taxon>
        <taxon>Labeoninae</taxon>
        <taxon>Labeonini</taxon>
        <taxon>Cirrhinus</taxon>
    </lineage>
</organism>
<evidence type="ECO:0000313" key="3">
    <source>
        <dbReference type="Proteomes" id="UP001529510"/>
    </source>
</evidence>
<keyword evidence="1" id="KW-0472">Membrane</keyword>
<reference evidence="2 3" key="1">
    <citation type="submission" date="2024-05" db="EMBL/GenBank/DDBJ databases">
        <title>Genome sequencing and assembly of Indian major carp, Cirrhinus mrigala (Hamilton, 1822).</title>
        <authorList>
            <person name="Mohindra V."/>
            <person name="Chowdhury L.M."/>
            <person name="Lal K."/>
            <person name="Jena J.K."/>
        </authorList>
    </citation>
    <scope>NUCLEOTIDE SEQUENCE [LARGE SCALE GENOMIC DNA]</scope>
    <source>
        <strain evidence="2">CM1030</strain>
        <tissue evidence="2">Blood</tissue>
    </source>
</reference>
<proteinExistence type="predicted"/>
<evidence type="ECO:0000256" key="1">
    <source>
        <dbReference type="SAM" id="Phobius"/>
    </source>
</evidence>
<gene>
    <name evidence="2" type="ORF">M9458_002239</name>
</gene>
<keyword evidence="1" id="KW-1133">Transmembrane helix</keyword>
<name>A0ABD0S0I2_CIRMR</name>
<keyword evidence="1" id="KW-0812">Transmembrane</keyword>
<evidence type="ECO:0008006" key="4">
    <source>
        <dbReference type="Google" id="ProtNLM"/>
    </source>
</evidence>
<dbReference type="AlphaFoldDB" id="A0ABD0S0I2"/>
<sequence>PVLNASLAMASRFLWHDPDLHHTFYISDIPMASWVLGILWLIPLVFINEGIKLHEI</sequence>
<comment type="caution">
    <text evidence="2">The sequence shown here is derived from an EMBL/GenBank/DDBJ whole genome shotgun (WGS) entry which is preliminary data.</text>
</comment>
<keyword evidence="3" id="KW-1185">Reference proteome</keyword>
<feature type="transmembrane region" description="Helical" evidence="1">
    <location>
        <begin position="24"/>
        <end position="47"/>
    </location>
</feature>
<dbReference type="EMBL" id="JAMKFB020000001">
    <property type="protein sequence ID" value="KAL0204221.1"/>
    <property type="molecule type" value="Genomic_DNA"/>
</dbReference>
<dbReference type="Proteomes" id="UP001529510">
    <property type="component" value="Unassembled WGS sequence"/>
</dbReference>
<protein>
    <recommendedName>
        <fullName evidence="4">DUF4281 domain-containing protein</fullName>
    </recommendedName>
</protein>
<feature type="non-terminal residue" evidence="2">
    <location>
        <position position="1"/>
    </location>
</feature>
<evidence type="ECO:0000313" key="2">
    <source>
        <dbReference type="EMBL" id="KAL0204221.1"/>
    </source>
</evidence>
<accession>A0ABD0S0I2</accession>